<reference evidence="2 3" key="1">
    <citation type="submission" date="2016-10" db="EMBL/GenBank/DDBJ databases">
        <authorList>
            <person name="de Groot N.N."/>
        </authorList>
    </citation>
    <scope>NUCLEOTIDE SEQUENCE [LARGE SCALE GENOMIC DNA]</scope>
    <source>
        <strain evidence="2 3">CPCC 202699</strain>
    </source>
</reference>
<evidence type="ECO:0000313" key="2">
    <source>
        <dbReference type="EMBL" id="SDX13081.1"/>
    </source>
</evidence>
<organism evidence="2 3">
    <name type="scientific">Amycolatopsis xylanica</name>
    <dbReference type="NCBI Taxonomy" id="589385"/>
    <lineage>
        <taxon>Bacteria</taxon>
        <taxon>Bacillati</taxon>
        <taxon>Actinomycetota</taxon>
        <taxon>Actinomycetes</taxon>
        <taxon>Pseudonocardiales</taxon>
        <taxon>Pseudonocardiaceae</taxon>
        <taxon>Amycolatopsis</taxon>
    </lineage>
</organism>
<name>A0A1H2Z6V0_9PSEU</name>
<dbReference type="RefSeq" id="WP_143047023.1">
    <property type="nucleotide sequence ID" value="NZ_FNON01000002.1"/>
</dbReference>
<feature type="region of interest" description="Disordered" evidence="1">
    <location>
        <begin position="21"/>
        <end position="66"/>
    </location>
</feature>
<gene>
    <name evidence="2" type="ORF">SAMN05421504_102399</name>
</gene>
<dbReference type="EMBL" id="FNON01000002">
    <property type="protein sequence ID" value="SDX13081.1"/>
    <property type="molecule type" value="Genomic_DNA"/>
</dbReference>
<sequence>MRRSLSLVAAGLTLTLALTGCGGDEKKDAAPPSSGQSSAASPDSGSSATSAPAPTPVQPSGATDPAGWVNDYCGALSGLKAIENAGQDSGGMDPADPDAGRKSISALYGKIYDALNGAVGSLGKLAKAPDPVGDTAKQKLIDAYKPAAEKVKAAKTKLDAAAPGDQQALTDAMAGLQTAAEITDSIVDPLKDLQASPALAAAIEKAPNCKNISG</sequence>
<feature type="compositionally biased region" description="Low complexity" evidence="1">
    <location>
        <begin position="30"/>
        <end position="52"/>
    </location>
</feature>
<dbReference type="PROSITE" id="PS51257">
    <property type="entry name" value="PROKAR_LIPOPROTEIN"/>
    <property type="match status" value="1"/>
</dbReference>
<dbReference type="STRING" id="589385.SAMN05421504_102399"/>
<evidence type="ECO:0000313" key="3">
    <source>
        <dbReference type="Proteomes" id="UP000199515"/>
    </source>
</evidence>
<keyword evidence="3" id="KW-1185">Reference proteome</keyword>
<dbReference type="OrthoDB" id="3637233at2"/>
<dbReference type="Proteomes" id="UP000199515">
    <property type="component" value="Unassembled WGS sequence"/>
</dbReference>
<accession>A0A1H2Z6V0</accession>
<evidence type="ECO:0000256" key="1">
    <source>
        <dbReference type="SAM" id="MobiDB-lite"/>
    </source>
</evidence>
<proteinExistence type="predicted"/>
<protein>
    <recommendedName>
        <fullName evidence="4">Small secreted protein</fullName>
    </recommendedName>
</protein>
<evidence type="ECO:0008006" key="4">
    <source>
        <dbReference type="Google" id="ProtNLM"/>
    </source>
</evidence>
<dbReference type="AlphaFoldDB" id="A0A1H2Z6V0"/>